<dbReference type="SUPFAM" id="SSF50978">
    <property type="entry name" value="WD40 repeat-like"/>
    <property type="match status" value="1"/>
</dbReference>
<dbReference type="Gene3D" id="2.130.10.10">
    <property type="entry name" value="YVTN repeat-like/Quinoprotein amine dehydrogenase"/>
    <property type="match status" value="1"/>
</dbReference>
<keyword evidence="9 13" id="KW-1133">Transmembrane helix</keyword>
<evidence type="ECO:0000256" key="8">
    <source>
        <dbReference type="ARBA" id="ARBA00022927"/>
    </source>
</evidence>
<accession>A0A0L0RVA7</accession>
<dbReference type="PANTHER" id="PTHR23284:SF0">
    <property type="entry name" value="PROLACTIN REGULATORY ELEMENT-BINDING PROTEIN"/>
    <property type="match status" value="1"/>
</dbReference>
<dbReference type="EMBL" id="GG745328">
    <property type="protein sequence ID" value="KNE54064.1"/>
    <property type="molecule type" value="Genomic_DNA"/>
</dbReference>
<comment type="subcellular location">
    <subcellularLocation>
        <location evidence="1">Endoplasmic reticulum membrane</location>
        <topology evidence="1">Single-pass membrane protein</topology>
    </subcellularLocation>
</comment>
<evidence type="ECO:0000313" key="14">
    <source>
        <dbReference type="EMBL" id="KNE54064.1"/>
    </source>
</evidence>
<dbReference type="STRING" id="578462.A0A0L0RVA7"/>
<keyword evidence="4 13" id="KW-0812">Transmembrane</keyword>
<dbReference type="GO" id="GO:0005085">
    <property type="term" value="F:guanyl-nucleotide exchange factor activity"/>
    <property type="evidence" value="ECO:0007669"/>
    <property type="project" value="InterPro"/>
</dbReference>
<reference evidence="15" key="2">
    <citation type="submission" date="2009-11" db="EMBL/GenBank/DDBJ databases">
        <title>The Genome Sequence of Allomyces macrogynus strain ATCC 38327.</title>
        <authorList>
            <consortium name="The Broad Institute Genome Sequencing Platform"/>
            <person name="Russ C."/>
            <person name="Cuomo C."/>
            <person name="Shea T."/>
            <person name="Young S.K."/>
            <person name="Zeng Q."/>
            <person name="Koehrsen M."/>
            <person name="Haas B."/>
            <person name="Borodovsky M."/>
            <person name="Guigo R."/>
            <person name="Alvarado L."/>
            <person name="Berlin A."/>
            <person name="Borenstein D."/>
            <person name="Chen Z."/>
            <person name="Engels R."/>
            <person name="Freedman E."/>
            <person name="Gellesch M."/>
            <person name="Goldberg J."/>
            <person name="Griggs A."/>
            <person name="Gujja S."/>
            <person name="Heiman D."/>
            <person name="Hepburn T."/>
            <person name="Howarth C."/>
            <person name="Jen D."/>
            <person name="Larson L."/>
            <person name="Lewis B."/>
            <person name="Mehta T."/>
            <person name="Park D."/>
            <person name="Pearson M."/>
            <person name="Roberts A."/>
            <person name="Saif S."/>
            <person name="Shenoy N."/>
            <person name="Sisk P."/>
            <person name="Stolte C."/>
            <person name="Sykes S."/>
            <person name="Walk T."/>
            <person name="White J."/>
            <person name="Yandava C."/>
            <person name="Burger G."/>
            <person name="Gray M.W."/>
            <person name="Holland P.W.H."/>
            <person name="King N."/>
            <person name="Lang F.B.F."/>
            <person name="Roger A.J."/>
            <person name="Ruiz-Trillo I."/>
            <person name="Lander E."/>
            <person name="Nusbaum C."/>
        </authorList>
    </citation>
    <scope>NUCLEOTIDE SEQUENCE [LARGE SCALE GENOMIC DNA]</scope>
    <source>
        <strain evidence="15">ATCC 38327</strain>
    </source>
</reference>
<dbReference type="VEuPathDB" id="FungiDB:AMAG_00066"/>
<dbReference type="Pfam" id="PF00400">
    <property type="entry name" value="WD40"/>
    <property type="match status" value="2"/>
</dbReference>
<keyword evidence="2" id="KW-0813">Transport</keyword>
<keyword evidence="8" id="KW-0653">Protein transport</keyword>
<keyword evidence="5" id="KW-0677">Repeat</keyword>
<dbReference type="PROSITE" id="PS50082">
    <property type="entry name" value="WD_REPEATS_2"/>
    <property type="match status" value="1"/>
</dbReference>
<dbReference type="InterPro" id="IPR045260">
    <property type="entry name" value="Sec12-like"/>
</dbReference>
<feature type="transmembrane region" description="Helical" evidence="13">
    <location>
        <begin position="364"/>
        <end position="386"/>
    </location>
</feature>
<keyword evidence="15" id="KW-1185">Reference proteome</keyword>
<keyword evidence="10 13" id="KW-0472">Membrane</keyword>
<reference evidence="14 15" key="1">
    <citation type="submission" date="2009-11" db="EMBL/GenBank/DDBJ databases">
        <title>Annotation of Allomyces macrogynus ATCC 38327.</title>
        <authorList>
            <consortium name="The Broad Institute Genome Sequencing Platform"/>
            <person name="Russ C."/>
            <person name="Cuomo C."/>
            <person name="Burger G."/>
            <person name="Gray M.W."/>
            <person name="Holland P.W.H."/>
            <person name="King N."/>
            <person name="Lang F.B.F."/>
            <person name="Roger A.J."/>
            <person name="Ruiz-Trillo I."/>
            <person name="Young S.K."/>
            <person name="Zeng Q."/>
            <person name="Gargeya S."/>
            <person name="Fitzgerald M."/>
            <person name="Haas B."/>
            <person name="Abouelleil A."/>
            <person name="Alvarado L."/>
            <person name="Arachchi H.M."/>
            <person name="Berlin A."/>
            <person name="Chapman S.B."/>
            <person name="Gearin G."/>
            <person name="Goldberg J."/>
            <person name="Griggs A."/>
            <person name="Gujja S."/>
            <person name="Hansen M."/>
            <person name="Heiman D."/>
            <person name="Howarth C."/>
            <person name="Larimer J."/>
            <person name="Lui A."/>
            <person name="MacDonald P.J.P."/>
            <person name="McCowen C."/>
            <person name="Montmayeur A."/>
            <person name="Murphy C."/>
            <person name="Neiman D."/>
            <person name="Pearson M."/>
            <person name="Priest M."/>
            <person name="Roberts A."/>
            <person name="Saif S."/>
            <person name="Shea T."/>
            <person name="Sisk P."/>
            <person name="Stolte C."/>
            <person name="Sykes S."/>
            <person name="Wortman J."/>
            <person name="Nusbaum C."/>
            <person name="Birren B."/>
        </authorList>
    </citation>
    <scope>NUCLEOTIDE SEQUENCE [LARGE SCALE GENOMIC DNA]</scope>
    <source>
        <strain evidence="14 15">ATCC 38327</strain>
    </source>
</reference>
<feature type="region of interest" description="Disordered" evidence="12">
    <location>
        <begin position="16"/>
        <end position="39"/>
    </location>
</feature>
<proteinExistence type="predicted"/>
<keyword evidence="6" id="KW-0256">Endoplasmic reticulum</keyword>
<organism evidence="14 15">
    <name type="scientific">Allomyces macrogynus (strain ATCC 38327)</name>
    <name type="common">Allomyces javanicus var. macrogynus</name>
    <dbReference type="NCBI Taxonomy" id="578462"/>
    <lineage>
        <taxon>Eukaryota</taxon>
        <taxon>Fungi</taxon>
        <taxon>Fungi incertae sedis</taxon>
        <taxon>Blastocladiomycota</taxon>
        <taxon>Blastocladiomycetes</taxon>
        <taxon>Blastocladiales</taxon>
        <taxon>Blastocladiaceae</taxon>
        <taxon>Allomyces</taxon>
    </lineage>
</organism>
<keyword evidence="7" id="KW-0931">ER-Golgi transport</keyword>
<evidence type="ECO:0000256" key="7">
    <source>
        <dbReference type="ARBA" id="ARBA00022892"/>
    </source>
</evidence>
<dbReference type="PANTHER" id="PTHR23284">
    <property type="entry name" value="PROLACTIN REGULATORY ELEMENT BINDING PROTEIN"/>
    <property type="match status" value="1"/>
</dbReference>
<dbReference type="GO" id="GO:0003400">
    <property type="term" value="P:regulation of COPII vesicle coating"/>
    <property type="evidence" value="ECO:0007669"/>
    <property type="project" value="TreeGrafter"/>
</dbReference>
<dbReference type="InterPro" id="IPR015943">
    <property type="entry name" value="WD40/YVTN_repeat-like_dom_sf"/>
</dbReference>
<dbReference type="SMART" id="SM00320">
    <property type="entry name" value="WD40"/>
    <property type="match status" value="2"/>
</dbReference>
<dbReference type="InterPro" id="IPR036322">
    <property type="entry name" value="WD40_repeat_dom_sf"/>
</dbReference>
<evidence type="ECO:0000256" key="10">
    <source>
        <dbReference type="ARBA" id="ARBA00023136"/>
    </source>
</evidence>
<dbReference type="GO" id="GO:0006888">
    <property type="term" value="P:endoplasmic reticulum to Golgi vesicle-mediated transport"/>
    <property type="evidence" value="ECO:0007669"/>
    <property type="project" value="TreeGrafter"/>
</dbReference>
<evidence type="ECO:0000313" key="15">
    <source>
        <dbReference type="Proteomes" id="UP000054350"/>
    </source>
</evidence>
<keyword evidence="3 11" id="KW-0853">WD repeat</keyword>
<evidence type="ECO:0000256" key="4">
    <source>
        <dbReference type="ARBA" id="ARBA00022692"/>
    </source>
</evidence>
<feature type="repeat" description="WD" evidence="11">
    <location>
        <begin position="322"/>
        <end position="362"/>
    </location>
</feature>
<evidence type="ECO:0000256" key="1">
    <source>
        <dbReference type="ARBA" id="ARBA00004389"/>
    </source>
</evidence>
<dbReference type="GO" id="GO:0005789">
    <property type="term" value="C:endoplasmic reticulum membrane"/>
    <property type="evidence" value="ECO:0007669"/>
    <property type="project" value="UniProtKB-SubCell"/>
</dbReference>
<evidence type="ECO:0000256" key="5">
    <source>
        <dbReference type="ARBA" id="ARBA00022737"/>
    </source>
</evidence>
<evidence type="ECO:0000256" key="13">
    <source>
        <dbReference type="SAM" id="Phobius"/>
    </source>
</evidence>
<dbReference type="OrthoDB" id="2013972at2759"/>
<evidence type="ECO:0000256" key="3">
    <source>
        <dbReference type="ARBA" id="ARBA00022574"/>
    </source>
</evidence>
<evidence type="ECO:0000256" key="2">
    <source>
        <dbReference type="ARBA" id="ARBA00022448"/>
    </source>
</evidence>
<evidence type="ECO:0000256" key="12">
    <source>
        <dbReference type="SAM" id="MobiDB-lite"/>
    </source>
</evidence>
<evidence type="ECO:0000256" key="6">
    <source>
        <dbReference type="ARBA" id="ARBA00022824"/>
    </source>
</evidence>
<name>A0A0L0RVA7_ALLM3</name>
<dbReference type="AlphaFoldDB" id="A0A0L0RVA7"/>
<dbReference type="InterPro" id="IPR001680">
    <property type="entry name" value="WD40_rpt"/>
</dbReference>
<sequence length="428" mass="45442">MDLAIPINSAAVLVQPAPPRCDTDNDDGTNNDDDTKDTEPQRLKTLIVVGGGGGPGKTGLKNKVCLLEWKDTDATIRTDATVDALAVRHELCFGNDEDAPWSLAVHPDGMTIAAGVNGPAGKEPNRNCRILRVSEDVLKEATALTTVGKSADDYQSAAEYSPDGQYLATGSDEGTFSLFHSPSHTPLPWSPKTYPSKVYTVAFSPSSKHVRITTAKAIHVLSTESGETLLEITAPAGRTFRAGRTGARGLFYTLINGTKPARSTLAVWDFGVSPTKPVKSATLAAKPAVALAVRDSVVAVALADCSLVILDPSTLRVLRVVRDAHDVPITSVVVPERRTVVTATGDGKVKVWRVPESSTPWSPVLVAVLLAMVLMLLTWIVAAAVVPPAELVKLGVPFWRVDAGGVVRLVTAHVGWMRGMGLDRVRIG</sequence>
<dbReference type="Proteomes" id="UP000054350">
    <property type="component" value="Unassembled WGS sequence"/>
</dbReference>
<evidence type="ECO:0000256" key="9">
    <source>
        <dbReference type="ARBA" id="ARBA00022989"/>
    </source>
</evidence>
<protein>
    <submittedName>
        <fullName evidence="14">Uncharacterized protein</fullName>
    </submittedName>
</protein>
<gene>
    <name evidence="14" type="ORF">AMAG_00066</name>
</gene>
<evidence type="ECO:0000256" key="11">
    <source>
        <dbReference type="PROSITE-ProRule" id="PRU00221"/>
    </source>
</evidence>
<dbReference type="eggNOG" id="KOG0771">
    <property type="taxonomic scope" value="Eukaryota"/>
</dbReference>
<feature type="compositionally biased region" description="Acidic residues" evidence="12">
    <location>
        <begin position="24"/>
        <end position="36"/>
    </location>
</feature>
<dbReference type="GO" id="GO:0015031">
    <property type="term" value="P:protein transport"/>
    <property type="evidence" value="ECO:0007669"/>
    <property type="project" value="UniProtKB-KW"/>
</dbReference>